<accession>A0A0F9CXS8</accession>
<name>A0A0F9CXS8_9ZZZZ</name>
<proteinExistence type="predicted"/>
<dbReference type="EMBL" id="LAZR01031293">
    <property type="protein sequence ID" value="KKL54168.1"/>
    <property type="molecule type" value="Genomic_DNA"/>
</dbReference>
<dbReference type="AlphaFoldDB" id="A0A0F9CXS8"/>
<reference evidence="1" key="1">
    <citation type="journal article" date="2015" name="Nature">
        <title>Complex archaea that bridge the gap between prokaryotes and eukaryotes.</title>
        <authorList>
            <person name="Spang A."/>
            <person name="Saw J.H."/>
            <person name="Jorgensen S.L."/>
            <person name="Zaremba-Niedzwiedzka K."/>
            <person name="Martijn J."/>
            <person name="Lind A.E."/>
            <person name="van Eijk R."/>
            <person name="Schleper C."/>
            <person name="Guy L."/>
            <person name="Ettema T.J."/>
        </authorList>
    </citation>
    <scope>NUCLEOTIDE SEQUENCE</scope>
</reference>
<protein>
    <submittedName>
        <fullName evidence="1">Uncharacterized protein</fullName>
    </submittedName>
</protein>
<comment type="caution">
    <text evidence="1">The sequence shown here is derived from an EMBL/GenBank/DDBJ whole genome shotgun (WGS) entry which is preliminary data.</text>
</comment>
<gene>
    <name evidence="1" type="ORF">LCGC14_2268100</name>
</gene>
<organism evidence="1">
    <name type="scientific">marine sediment metagenome</name>
    <dbReference type="NCBI Taxonomy" id="412755"/>
    <lineage>
        <taxon>unclassified sequences</taxon>
        <taxon>metagenomes</taxon>
        <taxon>ecological metagenomes</taxon>
    </lineage>
</organism>
<evidence type="ECO:0000313" key="1">
    <source>
        <dbReference type="EMBL" id="KKL54168.1"/>
    </source>
</evidence>
<sequence>MTTFIHIVQKGPRGEFHYSEKDVKYYDLLPPLVLNIKNPKLEYINLVNKIKRQSSHFRQRPEFNDIVYRVKRIWFDIKGKNTIQIREKIIDLLTDLIPLRKHPNLDNVYLNTS</sequence>